<evidence type="ECO:0000256" key="1">
    <source>
        <dbReference type="ARBA" id="ARBA00001911"/>
    </source>
</evidence>
<evidence type="ECO:0000256" key="5">
    <source>
        <dbReference type="SAM" id="Phobius"/>
    </source>
</evidence>
<dbReference type="SUPFAM" id="SSF51735">
    <property type="entry name" value="NAD(P)-binding Rossmann-fold domains"/>
    <property type="match status" value="1"/>
</dbReference>
<dbReference type="Proteomes" id="UP000886787">
    <property type="component" value="Unassembled WGS sequence"/>
</dbReference>
<evidence type="ECO:0000256" key="4">
    <source>
        <dbReference type="ARBA" id="ARBA00023239"/>
    </source>
</evidence>
<feature type="domain" description="NAD-dependent epimerase/dehydratase" evidence="6">
    <location>
        <begin position="36"/>
        <end position="278"/>
    </location>
</feature>
<evidence type="ECO:0000313" key="7">
    <source>
        <dbReference type="EMBL" id="HIQ80327.1"/>
    </source>
</evidence>
<gene>
    <name evidence="7" type="ORF">IAD32_03475</name>
</gene>
<protein>
    <submittedName>
        <fullName evidence="7">NAD-dependent epimerase/dehydratase family protein</fullName>
    </submittedName>
</protein>
<accession>A0A9D0ZHL4</accession>
<dbReference type="InterPro" id="IPR001509">
    <property type="entry name" value="Epimerase_deHydtase"/>
</dbReference>
<reference evidence="7" key="1">
    <citation type="submission" date="2020-10" db="EMBL/GenBank/DDBJ databases">
        <authorList>
            <person name="Gilroy R."/>
        </authorList>
    </citation>
    <scope>NUCLEOTIDE SEQUENCE</scope>
    <source>
        <strain evidence="7">ChiSjej1B19-3389</strain>
    </source>
</reference>
<dbReference type="PANTHER" id="PTHR43078:SF6">
    <property type="entry name" value="UDP-GLUCURONIC ACID DECARBOXYLASE 1"/>
    <property type="match status" value="1"/>
</dbReference>
<keyword evidence="5" id="KW-0812">Transmembrane</keyword>
<dbReference type="PANTHER" id="PTHR43078">
    <property type="entry name" value="UDP-GLUCURONIC ACID DECARBOXYLASE-RELATED"/>
    <property type="match status" value="1"/>
</dbReference>
<organism evidence="7 8">
    <name type="scientific">Candidatus Scatavimonas merdigallinarum</name>
    <dbReference type="NCBI Taxonomy" id="2840914"/>
    <lineage>
        <taxon>Bacteria</taxon>
        <taxon>Bacillati</taxon>
        <taxon>Bacillota</taxon>
        <taxon>Clostridia</taxon>
        <taxon>Eubacteriales</taxon>
        <taxon>Oscillospiraceae</taxon>
        <taxon>Oscillospiraceae incertae sedis</taxon>
        <taxon>Candidatus Scatavimonas</taxon>
    </lineage>
</organism>
<evidence type="ECO:0000259" key="6">
    <source>
        <dbReference type="Pfam" id="PF01370"/>
    </source>
</evidence>
<dbReference type="GO" id="GO:0048040">
    <property type="term" value="F:UDP-glucuronate decarboxylase activity"/>
    <property type="evidence" value="ECO:0007669"/>
    <property type="project" value="TreeGrafter"/>
</dbReference>
<dbReference type="GO" id="GO:0070403">
    <property type="term" value="F:NAD+ binding"/>
    <property type="evidence" value="ECO:0007669"/>
    <property type="project" value="InterPro"/>
</dbReference>
<reference evidence="7" key="2">
    <citation type="journal article" date="2021" name="PeerJ">
        <title>Extensive microbial diversity within the chicken gut microbiome revealed by metagenomics and culture.</title>
        <authorList>
            <person name="Gilroy R."/>
            <person name="Ravi A."/>
            <person name="Getino M."/>
            <person name="Pursley I."/>
            <person name="Horton D.L."/>
            <person name="Alikhan N.F."/>
            <person name="Baker D."/>
            <person name="Gharbi K."/>
            <person name="Hall N."/>
            <person name="Watson M."/>
            <person name="Adriaenssens E.M."/>
            <person name="Foster-Nyarko E."/>
            <person name="Jarju S."/>
            <person name="Secka A."/>
            <person name="Antonio M."/>
            <person name="Oren A."/>
            <person name="Chaudhuri R.R."/>
            <person name="La Ragione R."/>
            <person name="Hildebrand F."/>
            <person name="Pallen M.J."/>
        </authorList>
    </citation>
    <scope>NUCLEOTIDE SEQUENCE</scope>
    <source>
        <strain evidence="7">ChiSjej1B19-3389</strain>
    </source>
</reference>
<dbReference type="InterPro" id="IPR036291">
    <property type="entry name" value="NAD(P)-bd_dom_sf"/>
</dbReference>
<comment type="caution">
    <text evidence="7">The sequence shown here is derived from an EMBL/GenBank/DDBJ whole genome shotgun (WGS) entry which is preliminary data.</text>
</comment>
<dbReference type="InterPro" id="IPR044516">
    <property type="entry name" value="UXS-like"/>
</dbReference>
<evidence type="ECO:0000256" key="3">
    <source>
        <dbReference type="ARBA" id="ARBA00023027"/>
    </source>
</evidence>
<proteinExistence type="predicted"/>
<dbReference type="Gene3D" id="3.40.50.720">
    <property type="entry name" value="NAD(P)-binding Rossmann-like Domain"/>
    <property type="match status" value="1"/>
</dbReference>
<dbReference type="GO" id="GO:0005737">
    <property type="term" value="C:cytoplasm"/>
    <property type="evidence" value="ECO:0007669"/>
    <property type="project" value="TreeGrafter"/>
</dbReference>
<keyword evidence="3" id="KW-0520">NAD</keyword>
<sequence length="359" mass="39874">MAFNVKDALHPLVYHDILQVAQAPLPWEQMRNKTLLLTGAAGFIGYYLTVALLIRNDLYGDAIKVIALVRNKQKAQKRFGVLLDREDINLVVQDVCSDIQIKEKADFVIHAASQASAYFFENDPVGTIDANLTGTYKVLDYARRCGVQSALFISSLKVYGALHNQKEFLSETDIGYIDHTSYKNCYAQGKRASETLCACFHKQYGLPVKIARPSYIYGPSSLDDDRVWAQFIANVVRNENILLKSNGAALRSFCYVSDTASALFTILLKGQDVLPYNVAAAHSNTTIRGFAKAAVQAFPERGLTLSFANKEDEKEPKRSVLAATPEILDNTRLLSLGWEAKVDLTQGIRNAVQIVELQN</sequence>
<keyword evidence="4" id="KW-0456">Lyase</keyword>
<dbReference type="GO" id="GO:0042732">
    <property type="term" value="P:D-xylose metabolic process"/>
    <property type="evidence" value="ECO:0007669"/>
    <property type="project" value="InterPro"/>
</dbReference>
<keyword evidence="5" id="KW-0472">Membrane</keyword>
<dbReference type="EMBL" id="DVFW01000020">
    <property type="protein sequence ID" value="HIQ80327.1"/>
    <property type="molecule type" value="Genomic_DNA"/>
</dbReference>
<keyword evidence="2" id="KW-0210">Decarboxylase</keyword>
<comment type="cofactor">
    <cofactor evidence="1">
        <name>NAD(+)</name>
        <dbReference type="ChEBI" id="CHEBI:57540"/>
    </cofactor>
</comment>
<dbReference type="Pfam" id="PF01370">
    <property type="entry name" value="Epimerase"/>
    <property type="match status" value="1"/>
</dbReference>
<feature type="transmembrane region" description="Helical" evidence="5">
    <location>
        <begin position="34"/>
        <end position="54"/>
    </location>
</feature>
<evidence type="ECO:0000256" key="2">
    <source>
        <dbReference type="ARBA" id="ARBA00022793"/>
    </source>
</evidence>
<keyword evidence="5" id="KW-1133">Transmembrane helix</keyword>
<name>A0A9D0ZHL4_9FIRM</name>
<evidence type="ECO:0000313" key="8">
    <source>
        <dbReference type="Proteomes" id="UP000886787"/>
    </source>
</evidence>
<dbReference type="AlphaFoldDB" id="A0A9D0ZHL4"/>